<dbReference type="EMBL" id="JBBNAE010000010">
    <property type="protein sequence ID" value="KAK9090682.1"/>
    <property type="molecule type" value="Genomic_DNA"/>
</dbReference>
<accession>A0AAP0EFK0</accession>
<dbReference type="AlphaFoldDB" id="A0AAP0EFK0"/>
<name>A0AAP0EFK0_9MAGN</name>
<evidence type="ECO:0000313" key="2">
    <source>
        <dbReference type="Proteomes" id="UP001417504"/>
    </source>
</evidence>
<keyword evidence="2" id="KW-1185">Reference proteome</keyword>
<reference evidence="1 2" key="1">
    <citation type="submission" date="2024-01" db="EMBL/GenBank/DDBJ databases">
        <title>Genome assemblies of Stephania.</title>
        <authorList>
            <person name="Yang L."/>
        </authorList>
    </citation>
    <scope>NUCLEOTIDE SEQUENCE [LARGE SCALE GENOMIC DNA]</scope>
    <source>
        <strain evidence="1">QJT</strain>
        <tissue evidence="1">Leaf</tissue>
    </source>
</reference>
<sequence>MLAQRWMNKLASHKITRLGAAVLKDKTVKLTRELVLAGSLAAVFQGIDANKYCNWCHDINCVPSSFWSCSEKVLPCEAMKSAAGRLT</sequence>
<protein>
    <submittedName>
        <fullName evidence="1">Uncharacterized protein</fullName>
    </submittedName>
</protein>
<gene>
    <name evidence="1" type="ORF">Sjap_023859</name>
</gene>
<proteinExistence type="predicted"/>
<organism evidence="1 2">
    <name type="scientific">Stephania japonica</name>
    <dbReference type="NCBI Taxonomy" id="461633"/>
    <lineage>
        <taxon>Eukaryota</taxon>
        <taxon>Viridiplantae</taxon>
        <taxon>Streptophyta</taxon>
        <taxon>Embryophyta</taxon>
        <taxon>Tracheophyta</taxon>
        <taxon>Spermatophyta</taxon>
        <taxon>Magnoliopsida</taxon>
        <taxon>Ranunculales</taxon>
        <taxon>Menispermaceae</taxon>
        <taxon>Menispermoideae</taxon>
        <taxon>Cissampelideae</taxon>
        <taxon>Stephania</taxon>
    </lineage>
</organism>
<evidence type="ECO:0000313" key="1">
    <source>
        <dbReference type="EMBL" id="KAK9090682.1"/>
    </source>
</evidence>
<comment type="caution">
    <text evidence="1">The sequence shown here is derived from an EMBL/GenBank/DDBJ whole genome shotgun (WGS) entry which is preliminary data.</text>
</comment>
<dbReference type="Proteomes" id="UP001417504">
    <property type="component" value="Unassembled WGS sequence"/>
</dbReference>